<dbReference type="Pfam" id="PF02541">
    <property type="entry name" value="Ppx-GppA"/>
    <property type="match status" value="1"/>
</dbReference>
<reference evidence="5" key="2">
    <citation type="journal article" date="2021" name="PeerJ">
        <title>Extensive microbial diversity within the chicken gut microbiome revealed by metagenomics and culture.</title>
        <authorList>
            <person name="Gilroy R."/>
            <person name="Ravi A."/>
            <person name="Getino M."/>
            <person name="Pursley I."/>
            <person name="Horton D.L."/>
            <person name="Alikhan N.F."/>
            <person name="Baker D."/>
            <person name="Gharbi K."/>
            <person name="Hall N."/>
            <person name="Watson M."/>
            <person name="Adriaenssens E.M."/>
            <person name="Foster-Nyarko E."/>
            <person name="Jarju S."/>
            <person name="Secka A."/>
            <person name="Antonio M."/>
            <person name="Oren A."/>
            <person name="Chaudhuri R.R."/>
            <person name="La Ragione R."/>
            <person name="Hildebrand F."/>
            <person name="Pallen M.J."/>
        </authorList>
    </citation>
    <scope>NUCLEOTIDE SEQUENCE</scope>
    <source>
        <strain evidence="5">517</strain>
    </source>
</reference>
<dbReference type="Gene3D" id="3.30.420.150">
    <property type="entry name" value="Exopolyphosphatase. Domain 2"/>
    <property type="match status" value="1"/>
</dbReference>
<dbReference type="SUPFAM" id="SSF53067">
    <property type="entry name" value="Actin-like ATPase domain"/>
    <property type="match status" value="2"/>
</dbReference>
<name>A0A940DGB0_9FIRM</name>
<dbReference type="AlphaFoldDB" id="A0A940DGB0"/>
<proteinExistence type="inferred from homology"/>
<evidence type="ECO:0000256" key="2">
    <source>
        <dbReference type="ARBA" id="ARBA00022801"/>
    </source>
</evidence>
<evidence type="ECO:0000256" key="1">
    <source>
        <dbReference type="ARBA" id="ARBA00007125"/>
    </source>
</evidence>
<feature type="domain" description="Ppx/GppA phosphatase N-terminal" evidence="3">
    <location>
        <begin position="17"/>
        <end position="300"/>
    </location>
</feature>
<accession>A0A940DGB0</accession>
<feature type="domain" description="Ppx/GppA phosphatase C-terminal" evidence="4">
    <location>
        <begin position="318"/>
        <end position="467"/>
    </location>
</feature>
<dbReference type="Proteomes" id="UP000727857">
    <property type="component" value="Unassembled WGS sequence"/>
</dbReference>
<evidence type="ECO:0000313" key="6">
    <source>
        <dbReference type="Proteomes" id="UP000727857"/>
    </source>
</evidence>
<gene>
    <name evidence="5" type="ORF">IAB16_04440</name>
</gene>
<dbReference type="EMBL" id="JADINF010000111">
    <property type="protein sequence ID" value="MBO8424245.1"/>
    <property type="molecule type" value="Genomic_DNA"/>
</dbReference>
<evidence type="ECO:0000313" key="5">
    <source>
        <dbReference type="EMBL" id="MBO8424245.1"/>
    </source>
</evidence>
<reference evidence="5" key="1">
    <citation type="submission" date="2020-10" db="EMBL/GenBank/DDBJ databases">
        <authorList>
            <person name="Gilroy R."/>
        </authorList>
    </citation>
    <scope>NUCLEOTIDE SEQUENCE</scope>
    <source>
        <strain evidence="5">517</strain>
    </source>
</reference>
<dbReference type="InterPro" id="IPR050273">
    <property type="entry name" value="GppA/Ppx_hydrolase"/>
</dbReference>
<dbReference type="InterPro" id="IPR043129">
    <property type="entry name" value="ATPase_NBD"/>
</dbReference>
<dbReference type="InterPro" id="IPR048950">
    <property type="entry name" value="Ppx_GppA_C"/>
</dbReference>
<dbReference type="PANTHER" id="PTHR30005:SF0">
    <property type="entry name" value="RETROGRADE REGULATION PROTEIN 2"/>
    <property type="match status" value="1"/>
</dbReference>
<dbReference type="PANTHER" id="PTHR30005">
    <property type="entry name" value="EXOPOLYPHOSPHATASE"/>
    <property type="match status" value="1"/>
</dbReference>
<dbReference type="InterPro" id="IPR030673">
    <property type="entry name" value="PyroPPase_GppA_Ppx"/>
</dbReference>
<comment type="similarity">
    <text evidence="1">Belongs to the GppA/Ppx family.</text>
</comment>
<dbReference type="SUPFAM" id="SSF109604">
    <property type="entry name" value="HD-domain/PDEase-like"/>
    <property type="match status" value="1"/>
</dbReference>
<dbReference type="InterPro" id="IPR003695">
    <property type="entry name" value="Ppx_GppA_N"/>
</dbReference>
<evidence type="ECO:0000259" key="3">
    <source>
        <dbReference type="Pfam" id="PF02541"/>
    </source>
</evidence>
<dbReference type="Gene3D" id="1.10.3210.10">
    <property type="entry name" value="Hypothetical protein af1432"/>
    <property type="match status" value="1"/>
</dbReference>
<dbReference type="Gene3D" id="3.30.420.40">
    <property type="match status" value="1"/>
</dbReference>
<dbReference type="Pfam" id="PF21447">
    <property type="entry name" value="Ppx-GppA_III"/>
    <property type="match status" value="1"/>
</dbReference>
<evidence type="ECO:0000259" key="4">
    <source>
        <dbReference type="Pfam" id="PF21447"/>
    </source>
</evidence>
<dbReference type="CDD" id="cd24052">
    <property type="entry name" value="ASKHA_NBD_HpPPX-GppA-like"/>
    <property type="match status" value="1"/>
</dbReference>
<comment type="caution">
    <text evidence="5">The sequence shown here is derived from an EMBL/GenBank/DDBJ whole genome shotgun (WGS) entry which is preliminary data.</text>
</comment>
<protein>
    <submittedName>
        <fullName evidence="5">Ppx/GppA family phosphatase</fullName>
    </submittedName>
</protein>
<organism evidence="5 6">
    <name type="scientific">Candidatus Stercoripulliclostridium pullicola</name>
    <dbReference type="NCBI Taxonomy" id="2840953"/>
    <lineage>
        <taxon>Bacteria</taxon>
        <taxon>Bacillati</taxon>
        <taxon>Bacillota</taxon>
        <taxon>Clostridia</taxon>
        <taxon>Eubacteriales</taxon>
        <taxon>Candidatus Stercoripulliclostridium</taxon>
    </lineage>
</organism>
<dbReference type="GO" id="GO:0016462">
    <property type="term" value="F:pyrophosphatase activity"/>
    <property type="evidence" value="ECO:0007669"/>
    <property type="project" value="TreeGrafter"/>
</dbReference>
<keyword evidence="2" id="KW-0378">Hydrolase</keyword>
<sequence length="503" mass="56522">MVKIAIIDLGSNSARLVIANIMPGGYFMVIDELKEPVRLAQDMEIDGFLRPLRIQQTIKTLKTFRTLYESHGVSKVFAYATAAVRHAKNQKSFIDEVQSSCGIKLQVLSQEEEATFVYQGVINSMEVPKGLIVDIGGGSVKMIYYNRRVMIAQDTLPFGAVTLSEKFARHGTPEECQNAITAYVTEHLERLEWLKNLDPETQLIGVGGSLRNLGKISRKLKKYPLDMAHNYHIPFTEFETIYDTIKPLAPEKLMRIKGLSSARADIFPAALSVVEAIKNYTDFNEIIIGGAGLREGAMFRYACPTVAEKPISDILGHSIYTLLHHFDMNIRHAEHVFDLSMQLFRQLKVIHKLPRPYVKVLRVASMMHDIGSSLKFYDHHKHSMYVILNSNLYGIPQKDLIMASIVAALHYRDGLEQLDCQKYLDLLNEEEISAVRKLGVIVRIAECFDRSCGGAIVGLSCDVLGDSVILKTKTQGDCTLEIKDALGALNEFKRAFKKNLEIL</sequence>
<dbReference type="PIRSF" id="PIRSF001267">
    <property type="entry name" value="Pyrophosphatase_GppA_Ppx"/>
    <property type="match status" value="1"/>
</dbReference>